<dbReference type="EMBL" id="SEWF01000001">
    <property type="protein sequence ID" value="RYU97630.1"/>
    <property type="molecule type" value="Genomic_DNA"/>
</dbReference>
<keyword evidence="3" id="KW-1185">Reference proteome</keyword>
<feature type="chain" id="PRO_5020402526" description="DUF4221 domain-containing protein" evidence="1">
    <location>
        <begin position="21"/>
        <end position="373"/>
    </location>
</feature>
<feature type="signal peptide" evidence="1">
    <location>
        <begin position="1"/>
        <end position="20"/>
    </location>
</feature>
<dbReference type="OrthoDB" id="9818879at2"/>
<evidence type="ECO:0008006" key="4">
    <source>
        <dbReference type="Google" id="ProtNLM"/>
    </source>
</evidence>
<keyword evidence="1" id="KW-0732">Signal</keyword>
<reference evidence="2 3" key="1">
    <citation type="submission" date="2019-02" db="EMBL/GenBank/DDBJ databases">
        <title>Bacterial novel species Emticicia sp. 17J42-9 isolated from soil.</title>
        <authorList>
            <person name="Jung H.-Y."/>
        </authorList>
    </citation>
    <scope>NUCLEOTIDE SEQUENCE [LARGE SCALE GENOMIC DNA]</scope>
    <source>
        <strain evidence="2 3">17J42-9</strain>
    </source>
</reference>
<evidence type="ECO:0000313" key="2">
    <source>
        <dbReference type="EMBL" id="RYU97630.1"/>
    </source>
</evidence>
<sequence>MRLLNFLLLMGLFSFLAACWAEKDRHPEMPFLPGATNSRIKIDSAEYAGIDRFIFSADRKKIYALVAQTAGGGTYNHYLIELDENGKKLRELYLGDMGRVPTTLSLLDSNTLIWDYSNVFYIVNLPSFKVIDEVFTYYQYDYPKSKENEKLINEKVGQEFEARRVKIAEKYDIQKIDSVSLEIVEGNKKNAEAYWTEFRAAKKESDSMIYTLRQKYYEEYANNEIKTGTWFLGYKLPESDTEYLFTKVASGKVVAFQLDKGISRNGYDFARLNLNPDSEVNRNFSSMYSYPTRGIKDKDCSLRITEQITTEYNQYKLKGPDKKLFYYEMQVGDEKTAFKWEFPVMVSNDFYLRSANGNTYIVANSKLYRFSLQ</sequence>
<dbReference type="AlphaFoldDB" id="A0A4V1ZDX0"/>
<proteinExistence type="predicted"/>
<dbReference type="PROSITE" id="PS51257">
    <property type="entry name" value="PROKAR_LIPOPROTEIN"/>
    <property type="match status" value="1"/>
</dbReference>
<organism evidence="2 3">
    <name type="scientific">Emticicia agri</name>
    <dbReference type="NCBI Taxonomy" id="2492393"/>
    <lineage>
        <taxon>Bacteria</taxon>
        <taxon>Pseudomonadati</taxon>
        <taxon>Bacteroidota</taxon>
        <taxon>Cytophagia</taxon>
        <taxon>Cytophagales</taxon>
        <taxon>Leadbetterellaceae</taxon>
        <taxon>Emticicia</taxon>
    </lineage>
</organism>
<name>A0A4V1ZDX0_9BACT</name>
<dbReference type="RefSeq" id="WP_130018977.1">
    <property type="nucleotide sequence ID" value="NZ_SEWF01000001.1"/>
</dbReference>
<dbReference type="Proteomes" id="UP000293162">
    <property type="component" value="Unassembled WGS sequence"/>
</dbReference>
<comment type="caution">
    <text evidence="2">The sequence shown here is derived from an EMBL/GenBank/DDBJ whole genome shotgun (WGS) entry which is preliminary data.</text>
</comment>
<protein>
    <recommendedName>
        <fullName evidence="4">DUF4221 domain-containing protein</fullName>
    </recommendedName>
</protein>
<gene>
    <name evidence="2" type="ORF">EWM59_00470</name>
</gene>
<evidence type="ECO:0000256" key="1">
    <source>
        <dbReference type="SAM" id="SignalP"/>
    </source>
</evidence>
<accession>A0A4V1ZDX0</accession>
<evidence type="ECO:0000313" key="3">
    <source>
        <dbReference type="Proteomes" id="UP000293162"/>
    </source>
</evidence>